<evidence type="ECO:0000256" key="2">
    <source>
        <dbReference type="ARBA" id="ARBA00022737"/>
    </source>
</evidence>
<dbReference type="PANTHER" id="PTHR22838:SF0">
    <property type="entry name" value="WD REPEAT-CONTAINING PROTEIN 26"/>
    <property type="match status" value="1"/>
</dbReference>
<proteinExistence type="predicted"/>
<evidence type="ECO:0000313" key="4">
    <source>
        <dbReference type="EMBL" id="RUS21776.1"/>
    </source>
</evidence>
<dbReference type="InterPro" id="IPR051350">
    <property type="entry name" value="WD_repeat-ST_regulator"/>
</dbReference>
<dbReference type="SUPFAM" id="SSF50978">
    <property type="entry name" value="WD40 repeat-like"/>
    <property type="match status" value="1"/>
</dbReference>
<keyword evidence="5" id="KW-1185">Reference proteome</keyword>
<keyword evidence="2" id="KW-0677">Repeat</keyword>
<accession>A0A433PW82</accession>
<protein>
    <submittedName>
        <fullName evidence="4">WD40-repeat-containing domain protein</fullName>
    </submittedName>
</protein>
<evidence type="ECO:0000313" key="5">
    <source>
        <dbReference type="Proteomes" id="UP000274822"/>
    </source>
</evidence>
<dbReference type="InterPro" id="IPR015943">
    <property type="entry name" value="WD40/YVTN_repeat-like_dom_sf"/>
</dbReference>
<dbReference type="PANTHER" id="PTHR22838">
    <property type="entry name" value="WD REPEAT PROTEIN 26-RELATED"/>
    <property type="match status" value="1"/>
</dbReference>
<dbReference type="InterPro" id="IPR001680">
    <property type="entry name" value="WD40_rpt"/>
</dbReference>
<comment type="caution">
    <text evidence="4">The sequence shown here is derived from an EMBL/GenBank/DDBJ whole genome shotgun (WGS) entry which is preliminary data.</text>
</comment>
<feature type="repeat" description="WD" evidence="3">
    <location>
        <begin position="7"/>
        <end position="49"/>
    </location>
</feature>
<evidence type="ECO:0000256" key="1">
    <source>
        <dbReference type="ARBA" id="ARBA00022574"/>
    </source>
</evidence>
<feature type="non-terminal residue" evidence="4">
    <location>
        <position position="252"/>
    </location>
</feature>
<gene>
    <name evidence="4" type="ORF">BC938DRAFT_475357</name>
</gene>
<sequence>MQPYQRLTGHSKDVSYCAWSPDSSMLLTCSTEPDNLKLWDVSTGTCKHDLRKHDDQVTSCAWLPDGNHFVSGAMTKSISILLWNIDGSMLHKWSGPRVMDLAVNREGTLMYAICSEKKIWAYDLTDKTTQALWSIQETDPITSISLTLDDRYALVNLQTAQELHLWDLENKVLVHKYVGHNHLRYVLRSCFGGINQRFVVSGSEDSNVYVWHREHKQLIEVLGGHLQSVSSISWNPVNPNMFASASDDHTVR</sequence>
<organism evidence="4 5">
    <name type="scientific">Jimgerdemannia flammicorona</name>
    <dbReference type="NCBI Taxonomy" id="994334"/>
    <lineage>
        <taxon>Eukaryota</taxon>
        <taxon>Fungi</taxon>
        <taxon>Fungi incertae sedis</taxon>
        <taxon>Mucoromycota</taxon>
        <taxon>Mucoromycotina</taxon>
        <taxon>Endogonomycetes</taxon>
        <taxon>Endogonales</taxon>
        <taxon>Endogonaceae</taxon>
        <taxon>Jimgerdemannia</taxon>
    </lineage>
</organism>
<dbReference type="PROSITE" id="PS50294">
    <property type="entry name" value="WD_REPEATS_REGION"/>
    <property type="match status" value="2"/>
</dbReference>
<dbReference type="Pfam" id="PF00400">
    <property type="entry name" value="WD40"/>
    <property type="match status" value="4"/>
</dbReference>
<dbReference type="SMART" id="SM00320">
    <property type="entry name" value="WD40"/>
    <property type="match status" value="6"/>
</dbReference>
<feature type="repeat" description="WD" evidence="3">
    <location>
        <begin position="222"/>
        <end position="252"/>
    </location>
</feature>
<dbReference type="Proteomes" id="UP000274822">
    <property type="component" value="Unassembled WGS sequence"/>
</dbReference>
<dbReference type="Gene3D" id="2.130.10.10">
    <property type="entry name" value="YVTN repeat-like/Quinoprotein amine dehydrogenase"/>
    <property type="match status" value="1"/>
</dbReference>
<name>A0A433PW82_9FUNG</name>
<reference evidence="4 5" key="1">
    <citation type="journal article" date="2018" name="New Phytol.">
        <title>Phylogenomics of Endogonaceae and evolution of mycorrhizas within Mucoromycota.</title>
        <authorList>
            <person name="Chang Y."/>
            <person name="Desiro A."/>
            <person name="Na H."/>
            <person name="Sandor L."/>
            <person name="Lipzen A."/>
            <person name="Clum A."/>
            <person name="Barry K."/>
            <person name="Grigoriev I.V."/>
            <person name="Martin F.M."/>
            <person name="Stajich J.E."/>
            <person name="Smith M.E."/>
            <person name="Bonito G."/>
            <person name="Spatafora J.W."/>
        </authorList>
    </citation>
    <scope>NUCLEOTIDE SEQUENCE [LARGE SCALE GENOMIC DNA]</scope>
    <source>
        <strain evidence="4 5">AD002</strain>
    </source>
</reference>
<evidence type="ECO:0000256" key="3">
    <source>
        <dbReference type="PROSITE-ProRule" id="PRU00221"/>
    </source>
</evidence>
<dbReference type="PROSITE" id="PS50082">
    <property type="entry name" value="WD_REPEATS_2"/>
    <property type="match status" value="2"/>
</dbReference>
<keyword evidence="1 3" id="KW-0853">WD repeat</keyword>
<dbReference type="InterPro" id="IPR036322">
    <property type="entry name" value="WD40_repeat_dom_sf"/>
</dbReference>
<dbReference type="AlphaFoldDB" id="A0A433PW82"/>
<dbReference type="EMBL" id="RBNJ01020411">
    <property type="protein sequence ID" value="RUS21776.1"/>
    <property type="molecule type" value="Genomic_DNA"/>
</dbReference>